<comment type="caution">
    <text evidence="2">The sequence shown here is derived from an EMBL/GenBank/DDBJ whole genome shotgun (WGS) entry which is preliminary data.</text>
</comment>
<reference evidence="2" key="1">
    <citation type="journal article" date="2021" name="Nat. Commun.">
        <title>Genetic determinants of endophytism in the Arabidopsis root mycobiome.</title>
        <authorList>
            <person name="Mesny F."/>
            <person name="Miyauchi S."/>
            <person name="Thiergart T."/>
            <person name="Pickel B."/>
            <person name="Atanasova L."/>
            <person name="Karlsson M."/>
            <person name="Huettel B."/>
            <person name="Barry K.W."/>
            <person name="Haridas S."/>
            <person name="Chen C."/>
            <person name="Bauer D."/>
            <person name="Andreopoulos W."/>
            <person name="Pangilinan J."/>
            <person name="LaButti K."/>
            <person name="Riley R."/>
            <person name="Lipzen A."/>
            <person name="Clum A."/>
            <person name="Drula E."/>
            <person name="Henrissat B."/>
            <person name="Kohler A."/>
            <person name="Grigoriev I.V."/>
            <person name="Martin F.M."/>
            <person name="Hacquard S."/>
        </authorList>
    </citation>
    <scope>NUCLEOTIDE SEQUENCE</scope>
    <source>
        <strain evidence="2">MPI-CAGE-CH-0235</strain>
    </source>
</reference>
<dbReference type="Gene3D" id="3.30.710.10">
    <property type="entry name" value="Potassium Channel Kv1.1, Chain A"/>
    <property type="match status" value="1"/>
</dbReference>
<dbReference type="AlphaFoldDB" id="A0A8K0SDZ6"/>
<evidence type="ECO:0000259" key="1">
    <source>
        <dbReference type="PROSITE" id="PS50097"/>
    </source>
</evidence>
<dbReference type="SMART" id="SM00225">
    <property type="entry name" value="BTB"/>
    <property type="match status" value="1"/>
</dbReference>
<protein>
    <recommendedName>
        <fullName evidence="1">BTB domain-containing protein</fullName>
    </recommendedName>
</protein>
<keyword evidence="3" id="KW-1185">Reference proteome</keyword>
<dbReference type="PROSITE" id="PS50097">
    <property type="entry name" value="BTB"/>
    <property type="match status" value="1"/>
</dbReference>
<gene>
    <name evidence="2" type="ORF">B0I35DRAFT_414148</name>
</gene>
<organism evidence="2 3">
    <name type="scientific">Stachybotrys elegans</name>
    <dbReference type="NCBI Taxonomy" id="80388"/>
    <lineage>
        <taxon>Eukaryota</taxon>
        <taxon>Fungi</taxon>
        <taxon>Dikarya</taxon>
        <taxon>Ascomycota</taxon>
        <taxon>Pezizomycotina</taxon>
        <taxon>Sordariomycetes</taxon>
        <taxon>Hypocreomycetidae</taxon>
        <taxon>Hypocreales</taxon>
        <taxon>Stachybotryaceae</taxon>
        <taxon>Stachybotrys</taxon>
    </lineage>
</organism>
<evidence type="ECO:0000313" key="3">
    <source>
        <dbReference type="Proteomes" id="UP000813444"/>
    </source>
</evidence>
<dbReference type="SUPFAM" id="SSF54695">
    <property type="entry name" value="POZ domain"/>
    <property type="match status" value="1"/>
</dbReference>
<dbReference type="Pfam" id="PF00651">
    <property type="entry name" value="BTB"/>
    <property type="match status" value="1"/>
</dbReference>
<accession>A0A8K0SDZ6</accession>
<sequence>MAEPSIIYLDPEADATLQIGKDEAREFHVSSKTLALASPYFAALFGPNFKEGIATRSGEKPCIALEDDDPGAMDTILKALHHQCADIPLEMELKELVQIAIHCDKYDCIKAMKPWTGNWCRFPQAGADSPQKMEDIGLALLAACLLRSANFETMTVHATKHLAGDFASIWANHDQLARIPEKLKATLVGGGNSHNGLLIIHASYLLQDENRRISHH</sequence>
<dbReference type="OrthoDB" id="5326346at2759"/>
<dbReference type="Proteomes" id="UP000813444">
    <property type="component" value="Unassembled WGS sequence"/>
</dbReference>
<name>A0A8K0SDZ6_9HYPO</name>
<dbReference type="InterPro" id="IPR000210">
    <property type="entry name" value="BTB/POZ_dom"/>
</dbReference>
<proteinExistence type="predicted"/>
<feature type="domain" description="BTB" evidence="1">
    <location>
        <begin position="13"/>
        <end position="89"/>
    </location>
</feature>
<dbReference type="EMBL" id="JAGPNK010000020">
    <property type="protein sequence ID" value="KAH7304928.1"/>
    <property type="molecule type" value="Genomic_DNA"/>
</dbReference>
<evidence type="ECO:0000313" key="2">
    <source>
        <dbReference type="EMBL" id="KAH7304928.1"/>
    </source>
</evidence>
<dbReference type="InterPro" id="IPR011333">
    <property type="entry name" value="SKP1/BTB/POZ_sf"/>
</dbReference>
<dbReference type="CDD" id="cd18186">
    <property type="entry name" value="BTB_POZ_ZBTB_KLHL-like"/>
    <property type="match status" value="1"/>
</dbReference>